<organism>
    <name type="scientific">Culex quinquefasciatus</name>
    <name type="common">Southern house mosquito</name>
    <name type="synonym">Culex pungens</name>
    <dbReference type="NCBI Taxonomy" id="7176"/>
    <lineage>
        <taxon>Eukaryota</taxon>
        <taxon>Metazoa</taxon>
        <taxon>Ecdysozoa</taxon>
        <taxon>Arthropoda</taxon>
        <taxon>Hexapoda</taxon>
        <taxon>Insecta</taxon>
        <taxon>Pterygota</taxon>
        <taxon>Neoptera</taxon>
        <taxon>Endopterygota</taxon>
        <taxon>Diptera</taxon>
        <taxon>Nematocera</taxon>
        <taxon>Culicoidea</taxon>
        <taxon>Culicidae</taxon>
        <taxon>Culicinae</taxon>
        <taxon>Culicini</taxon>
        <taxon>Culex</taxon>
        <taxon>Culex</taxon>
    </lineage>
</organism>
<feature type="domain" description="Carboxylesterase type B" evidence="8">
    <location>
        <begin position="40"/>
        <end position="502"/>
    </location>
</feature>
<keyword evidence="2" id="KW-0719">Serine esterase</keyword>
<evidence type="ECO:0000313" key="9">
    <source>
        <dbReference type="EMBL" id="EDS43966.1"/>
    </source>
</evidence>
<dbReference type="InterPro" id="IPR002018">
    <property type="entry name" value="CarbesteraseB"/>
</dbReference>
<dbReference type="SUPFAM" id="SSF53474">
    <property type="entry name" value="alpha/beta-Hydrolases"/>
    <property type="match status" value="1"/>
</dbReference>
<sequence>MLLFLLLEALSFSSATKNPCVVEFGSNSSGVGVFDETFSNTPQCSYYGVRYAKAPVGSLRFMNYTKQGTMCPQMNTHNGSIMGTEDCLVMDIITPFVPGPSKPTKLPVLVYIHGGSFVNGYSGLGLWKGADLLIDKNVIVVSINYRLKVLGFLRHPEFNITGNFGLKDQRAALQWIQKYIHLFGGDPARVTLMGHSAGGASVIYHLYAETSKGLFQQVISLGGTMIAPWALNYKPQGITAELLRRLNVTSLDELQAIDYKKLFFDDRFDFSWYFTMIHDGFVPTLEDPNDPEAFITVSPHTQILDKPASDVPVIVGQTATEYRLMLKYLEFFIMGSYFPHKSWQPIYYDIAKLVQSKINASDKPDIIVQLANLASGYYPVKRTIQHLVSQNSTPVYYFQFEYEGRFGYLKRDQNQTNQHGAAHGDELGYIFSPLVEDEAVADRERFRTEWSVHEETVQLVSDFVKIGNPTPQVDIQPNLVWPQYSESDSTDRKYLNIGQNLEIIPDTDSEDDLFNFYEPIYECLYYHNCDEVEVMVKSMKSTESSQFDNIVKMMCKNAGKNGAEIPDMCYAF</sequence>
<keyword evidence="11" id="KW-1185">Reference proteome</keyword>
<dbReference type="VEuPathDB" id="VectorBase:CPIJ016685"/>
<reference evidence="9" key="1">
    <citation type="submission" date="2007-03" db="EMBL/GenBank/DDBJ databases">
        <title>Annotation of Culex pipiens quinquefasciatus.</title>
        <authorList>
            <consortium name="The Broad Institute Genome Sequencing Platform"/>
            <person name="Atkinson P.W."/>
            <person name="Hemingway J."/>
            <person name="Christensen B.M."/>
            <person name="Higgs S."/>
            <person name="Kodira C."/>
            <person name="Hannick L."/>
            <person name="Megy K."/>
            <person name="O'Leary S."/>
            <person name="Pearson M."/>
            <person name="Haas B.J."/>
            <person name="Mauceli E."/>
            <person name="Wortman J.R."/>
            <person name="Lee N.H."/>
            <person name="Guigo R."/>
            <person name="Stanke M."/>
            <person name="Alvarado L."/>
            <person name="Amedeo P."/>
            <person name="Antoine C.H."/>
            <person name="Arensburger P."/>
            <person name="Bidwell S.L."/>
            <person name="Crawford M."/>
            <person name="Camaro F."/>
            <person name="Devon K."/>
            <person name="Engels R."/>
            <person name="Hammond M."/>
            <person name="Howarth C."/>
            <person name="Koehrsen M."/>
            <person name="Lawson D."/>
            <person name="Montgomery P."/>
            <person name="Nene V."/>
            <person name="Nusbaum C."/>
            <person name="Puiu D."/>
            <person name="Romero-Severson J."/>
            <person name="Severson D.W."/>
            <person name="Shumway M."/>
            <person name="Sisk P."/>
            <person name="Stolte C."/>
            <person name="Zeng Q."/>
            <person name="Eisenstadt E."/>
            <person name="Fraser-Liggett C."/>
            <person name="Strausberg R."/>
            <person name="Galagan J."/>
            <person name="Birren B."/>
            <person name="Collins F.H."/>
        </authorList>
    </citation>
    <scope>NUCLEOTIDE SEQUENCE [LARGE SCALE GENOMIC DNA]</scope>
    <source>
        <strain evidence="9">JHB</strain>
    </source>
</reference>
<gene>
    <name evidence="10" type="primary">6050165</name>
    <name evidence="9" type="ORF">CpipJ_CPIJ016685</name>
</gene>
<proteinExistence type="inferred from homology"/>
<dbReference type="GO" id="GO:0052689">
    <property type="term" value="F:carboxylic ester hydrolase activity"/>
    <property type="evidence" value="ECO:0007669"/>
    <property type="project" value="UniProtKB-KW"/>
</dbReference>
<name>B0XAZ6_CULQU</name>
<dbReference type="OMA" id="YREEWRI"/>
<evidence type="ECO:0000256" key="1">
    <source>
        <dbReference type="ARBA" id="ARBA00005964"/>
    </source>
</evidence>
<dbReference type="InParanoid" id="B0XAZ6"/>
<protein>
    <recommendedName>
        <fullName evidence="6">Carboxylic ester hydrolase</fullName>
        <ecNumber evidence="6">3.1.1.-</ecNumber>
    </recommendedName>
</protein>
<comment type="similarity">
    <text evidence="1 6">Belongs to the type-B carboxylesterase/lipase family.</text>
</comment>
<dbReference type="EnsemblMetazoa" id="CPIJ016685-RA">
    <property type="protein sequence ID" value="CPIJ016685-PA"/>
    <property type="gene ID" value="CPIJ016685"/>
</dbReference>
<keyword evidence="4" id="KW-1015">Disulfide bond</keyword>
<dbReference type="Pfam" id="PF00135">
    <property type="entry name" value="COesterase"/>
    <property type="match status" value="1"/>
</dbReference>
<evidence type="ECO:0000313" key="10">
    <source>
        <dbReference type="EnsemblMetazoa" id="CPIJ016685-PA"/>
    </source>
</evidence>
<accession>B0XAZ6</accession>
<dbReference type="KEGG" id="cqu:CpipJ_CPIJ016685"/>
<dbReference type="AlphaFoldDB" id="B0XAZ6"/>
<dbReference type="EC" id="3.1.1.-" evidence="6"/>
<dbReference type="eggNOG" id="KOG1516">
    <property type="taxonomic scope" value="Eukaryota"/>
</dbReference>
<keyword evidence="7" id="KW-0732">Signal</keyword>
<dbReference type="PANTHER" id="PTHR43142">
    <property type="entry name" value="CARBOXYLIC ESTER HYDROLASE"/>
    <property type="match status" value="1"/>
</dbReference>
<dbReference type="EMBL" id="DS232604">
    <property type="protein sequence ID" value="EDS43966.1"/>
    <property type="molecule type" value="Genomic_DNA"/>
</dbReference>
<dbReference type="Proteomes" id="UP000002320">
    <property type="component" value="Unassembled WGS sequence"/>
</dbReference>
<feature type="chain" id="PRO_5011934808" description="Carboxylic ester hydrolase" evidence="7">
    <location>
        <begin position="16"/>
        <end position="572"/>
    </location>
</feature>
<evidence type="ECO:0000259" key="8">
    <source>
        <dbReference type="Pfam" id="PF00135"/>
    </source>
</evidence>
<keyword evidence="3 6" id="KW-0378">Hydrolase</keyword>
<reference evidence="10" key="2">
    <citation type="submission" date="2020-05" db="UniProtKB">
        <authorList>
            <consortium name="EnsemblMetazoa"/>
        </authorList>
    </citation>
    <scope>IDENTIFICATION</scope>
    <source>
        <strain evidence="10">JHB</strain>
    </source>
</reference>
<evidence type="ECO:0000256" key="5">
    <source>
        <dbReference type="ARBA" id="ARBA00023180"/>
    </source>
</evidence>
<dbReference type="STRING" id="7176.B0XAZ6"/>
<feature type="signal peptide" evidence="7">
    <location>
        <begin position="1"/>
        <end position="15"/>
    </location>
</feature>
<dbReference type="OrthoDB" id="19653at2759"/>
<dbReference type="Gene3D" id="3.40.50.1820">
    <property type="entry name" value="alpha/beta hydrolase"/>
    <property type="match status" value="1"/>
</dbReference>
<dbReference type="HOGENOM" id="CLU_006586_13_2_1"/>
<evidence type="ECO:0000256" key="7">
    <source>
        <dbReference type="SAM" id="SignalP"/>
    </source>
</evidence>
<evidence type="ECO:0000256" key="3">
    <source>
        <dbReference type="ARBA" id="ARBA00022801"/>
    </source>
</evidence>
<dbReference type="PANTHER" id="PTHR43142:SF1">
    <property type="entry name" value="CARBOXYLIC ESTER HYDROLASE"/>
    <property type="match status" value="1"/>
</dbReference>
<keyword evidence="5" id="KW-0325">Glycoprotein</keyword>
<dbReference type="PROSITE" id="PS00122">
    <property type="entry name" value="CARBOXYLESTERASE_B_1"/>
    <property type="match status" value="1"/>
</dbReference>
<dbReference type="VEuPathDB" id="VectorBase:CQUJHB004456"/>
<evidence type="ECO:0000256" key="2">
    <source>
        <dbReference type="ARBA" id="ARBA00022487"/>
    </source>
</evidence>
<evidence type="ECO:0000256" key="6">
    <source>
        <dbReference type="RuleBase" id="RU361235"/>
    </source>
</evidence>
<dbReference type="ESTHER" id="culqu-b0xaz6">
    <property type="family name" value="Carb_B_Arthropoda"/>
</dbReference>
<dbReference type="InterPro" id="IPR019826">
    <property type="entry name" value="Carboxylesterase_B_AS"/>
</dbReference>
<evidence type="ECO:0000313" key="11">
    <source>
        <dbReference type="Proteomes" id="UP000002320"/>
    </source>
</evidence>
<dbReference type="InterPro" id="IPR029058">
    <property type="entry name" value="AB_hydrolase_fold"/>
</dbReference>
<evidence type="ECO:0000256" key="4">
    <source>
        <dbReference type="ARBA" id="ARBA00023157"/>
    </source>
</evidence>